<comment type="caution">
    <text evidence="1">The sequence shown here is derived from an EMBL/GenBank/DDBJ whole genome shotgun (WGS) entry which is preliminary data.</text>
</comment>
<name>A0A926RWV7_9BACI</name>
<proteinExistence type="predicted"/>
<protein>
    <submittedName>
        <fullName evidence="1">Uncharacterized protein</fullName>
    </submittedName>
</protein>
<evidence type="ECO:0000313" key="1">
    <source>
        <dbReference type="EMBL" id="MBD1379532.1"/>
    </source>
</evidence>
<gene>
    <name evidence="1" type="ORF">IC621_04755</name>
</gene>
<keyword evidence="2" id="KW-1185">Reference proteome</keyword>
<reference evidence="1" key="1">
    <citation type="submission" date="2020-09" db="EMBL/GenBank/DDBJ databases">
        <title>A novel bacterium of genus Bacillus, isolated from South China Sea.</title>
        <authorList>
            <person name="Huang H."/>
            <person name="Mo K."/>
            <person name="Hu Y."/>
        </authorList>
    </citation>
    <scope>NUCLEOTIDE SEQUENCE</scope>
    <source>
        <strain evidence="1">IB182487</strain>
    </source>
</reference>
<dbReference type="AlphaFoldDB" id="A0A926RWV7"/>
<sequence>MLFMIIAIILLVVVFLIMRESKGLNNLPEKEISLLPTTDIYSYVLMEKEDETVFEEADDRLWDLVDKYPKLVPGRIISRIDRNQDVHEEDWQEVLKHTNYRKDLEPYYLFLSEESYKRKNSSTKFPWESKLFETHDIHKVIQWLDQQNKGEAVND</sequence>
<organism evidence="1 2">
    <name type="scientific">Metabacillus arenae</name>
    <dbReference type="NCBI Taxonomy" id="2771434"/>
    <lineage>
        <taxon>Bacteria</taxon>
        <taxon>Bacillati</taxon>
        <taxon>Bacillota</taxon>
        <taxon>Bacilli</taxon>
        <taxon>Bacillales</taxon>
        <taxon>Bacillaceae</taxon>
        <taxon>Metabacillus</taxon>
    </lineage>
</organism>
<dbReference type="Proteomes" id="UP000626844">
    <property type="component" value="Unassembled WGS sequence"/>
</dbReference>
<evidence type="ECO:0000313" key="2">
    <source>
        <dbReference type="Proteomes" id="UP000626844"/>
    </source>
</evidence>
<accession>A0A926RWV7</accession>
<dbReference type="RefSeq" id="WP_191156279.1">
    <property type="nucleotide sequence ID" value="NZ_JACXAI010000004.1"/>
</dbReference>
<dbReference type="EMBL" id="JACXAI010000004">
    <property type="protein sequence ID" value="MBD1379532.1"/>
    <property type="molecule type" value="Genomic_DNA"/>
</dbReference>